<sequence length="75" mass="8966">KENIPEQSLDDEEERDFDLTEHDELEQRYTRQEVEIIDLEAQAEETIKDIIIQEREAQLQALADNLERARKRAIE</sequence>
<accession>A0A9Q4DJS6</accession>
<feature type="region of interest" description="Disordered" evidence="1">
    <location>
        <begin position="1"/>
        <end position="25"/>
    </location>
</feature>
<organism evidence="2 3">
    <name type="scientific">Actinobacillus pleuropneumoniae</name>
    <name type="common">Haemophilus pleuropneumoniae</name>
    <dbReference type="NCBI Taxonomy" id="715"/>
    <lineage>
        <taxon>Bacteria</taxon>
        <taxon>Pseudomonadati</taxon>
        <taxon>Pseudomonadota</taxon>
        <taxon>Gammaproteobacteria</taxon>
        <taxon>Pasteurellales</taxon>
        <taxon>Pasteurellaceae</taxon>
        <taxon>Actinobacillus</taxon>
    </lineage>
</organism>
<dbReference type="EMBL" id="JAPQFC010000229">
    <property type="protein sequence ID" value="MCY6524796.1"/>
    <property type="molecule type" value="Genomic_DNA"/>
</dbReference>
<name>A0A9Q4DJS6_ACTPL</name>
<proteinExistence type="predicted"/>
<evidence type="ECO:0000313" key="3">
    <source>
        <dbReference type="Proteomes" id="UP001077788"/>
    </source>
</evidence>
<feature type="non-terminal residue" evidence="2">
    <location>
        <position position="1"/>
    </location>
</feature>
<protein>
    <submittedName>
        <fullName evidence="2">Uncharacterized protein</fullName>
    </submittedName>
</protein>
<evidence type="ECO:0000313" key="2">
    <source>
        <dbReference type="EMBL" id="MCY6524796.1"/>
    </source>
</evidence>
<reference evidence="2" key="1">
    <citation type="journal article" date="2021" name="Vet Sci">
        <title>O-Serogroups and Pathovirotypes of Escherichia coli Isolated from Post-Weaning Piglets Showing Diarrhoea and/or Oedema in South Korea.</title>
        <authorList>
            <person name="Byun J.W."/>
            <person name="Moon B.Y."/>
            <person name="Do K.H."/>
            <person name="Lee K."/>
            <person name="Lee H.Y."/>
            <person name="Kim W.I."/>
            <person name="So B."/>
            <person name="Lee W.K."/>
        </authorList>
    </citation>
    <scope>NUCLEOTIDE SEQUENCE</scope>
    <source>
        <strain evidence="2">84/14</strain>
    </source>
</reference>
<reference evidence="2" key="2">
    <citation type="submission" date="2022-12" db="EMBL/GenBank/DDBJ databases">
        <authorList>
            <person name="Kardos G."/>
            <person name="Sarkozi R."/>
            <person name="Laczko L."/>
            <person name="Marton S."/>
            <person name="Makrai L."/>
            <person name="Banyai K."/>
            <person name="Fodor L."/>
        </authorList>
    </citation>
    <scope>NUCLEOTIDE SEQUENCE</scope>
    <source>
        <strain evidence="2">84/14</strain>
    </source>
</reference>
<dbReference type="RefSeq" id="WP_267991892.1">
    <property type="nucleotide sequence ID" value="NZ_JAPQFC010000229.1"/>
</dbReference>
<dbReference type="AlphaFoldDB" id="A0A9Q4DJS6"/>
<dbReference type="Proteomes" id="UP001077788">
    <property type="component" value="Unassembled WGS sequence"/>
</dbReference>
<comment type="caution">
    <text evidence="2">The sequence shown here is derived from an EMBL/GenBank/DDBJ whole genome shotgun (WGS) entry which is preliminary data.</text>
</comment>
<evidence type="ECO:0000256" key="1">
    <source>
        <dbReference type="SAM" id="MobiDB-lite"/>
    </source>
</evidence>
<gene>
    <name evidence="2" type="ORF">OYG11_11345</name>
</gene>